<evidence type="ECO:0008006" key="4">
    <source>
        <dbReference type="Google" id="ProtNLM"/>
    </source>
</evidence>
<dbReference type="InterPro" id="IPR011990">
    <property type="entry name" value="TPR-like_helical_dom_sf"/>
</dbReference>
<accession>A0A9E8MTJ2</accession>
<dbReference type="Gene3D" id="1.25.40.10">
    <property type="entry name" value="Tetratricopeptide repeat domain"/>
    <property type="match status" value="1"/>
</dbReference>
<keyword evidence="3" id="KW-1185">Reference proteome</keyword>
<evidence type="ECO:0000313" key="3">
    <source>
        <dbReference type="Proteomes" id="UP001164705"/>
    </source>
</evidence>
<proteinExistence type="predicted"/>
<dbReference type="KEGG" id="lnu:N7U66_13795"/>
<organism evidence="2 3">
    <name type="scientific">Lacinutrix neustonica</name>
    <dbReference type="NCBI Taxonomy" id="2980107"/>
    <lineage>
        <taxon>Bacteria</taxon>
        <taxon>Pseudomonadati</taxon>
        <taxon>Bacteroidota</taxon>
        <taxon>Flavobacteriia</taxon>
        <taxon>Flavobacteriales</taxon>
        <taxon>Flavobacteriaceae</taxon>
        <taxon>Lacinutrix</taxon>
    </lineage>
</organism>
<feature type="transmembrane region" description="Helical" evidence="1">
    <location>
        <begin position="16"/>
        <end position="34"/>
    </location>
</feature>
<sequence length="209" mass="24596">MANLTHICLNFKIQSSVTYILLIAIMLLICFSCNDKGPKLQNSNTALLKSAYDHLKSGDSLLFKTANKKALQSSVRLRDTSGIAETDWNYAHYYAENEIYDSAYYYYYKSFKAYESVNDHYHTGKMLYNMAFIQSRFNDYRESEEKLFQAITKLKPLQKNTSLYRCYNLLGSIYMDIEDYDNSINFHNISLEYLKKVDQKKTFRSRHLK</sequence>
<keyword evidence="1" id="KW-0472">Membrane</keyword>
<dbReference type="EMBL" id="CP113088">
    <property type="protein sequence ID" value="WAC01198.1"/>
    <property type="molecule type" value="Genomic_DNA"/>
</dbReference>
<dbReference type="RefSeq" id="WP_267675814.1">
    <property type="nucleotide sequence ID" value="NZ_CP113088.1"/>
</dbReference>
<evidence type="ECO:0000256" key="1">
    <source>
        <dbReference type="SAM" id="Phobius"/>
    </source>
</evidence>
<keyword evidence="1" id="KW-1133">Transmembrane helix</keyword>
<evidence type="ECO:0000313" key="2">
    <source>
        <dbReference type="EMBL" id="WAC01198.1"/>
    </source>
</evidence>
<keyword evidence="1" id="KW-0812">Transmembrane</keyword>
<gene>
    <name evidence="2" type="ORF">N7U66_13795</name>
</gene>
<reference evidence="2" key="1">
    <citation type="submission" date="2022-11" db="EMBL/GenBank/DDBJ databases">
        <title>Lacinutrix neustonica HL-RS19T sp. nov., isolated from the surface microlayer sample of brackish Lake Shihwa.</title>
        <authorList>
            <person name="Choi J.Y."/>
            <person name="Hwang C.Y."/>
        </authorList>
    </citation>
    <scope>NUCLEOTIDE SEQUENCE</scope>
    <source>
        <strain evidence="2">HL-RS19</strain>
    </source>
</reference>
<dbReference type="SUPFAM" id="SSF48452">
    <property type="entry name" value="TPR-like"/>
    <property type="match status" value="1"/>
</dbReference>
<name>A0A9E8MTJ2_9FLAO</name>
<dbReference type="Proteomes" id="UP001164705">
    <property type="component" value="Chromosome"/>
</dbReference>
<protein>
    <recommendedName>
        <fullName evidence="4">Tetratricopeptide repeat protein</fullName>
    </recommendedName>
</protein>
<dbReference type="AlphaFoldDB" id="A0A9E8MTJ2"/>